<evidence type="ECO:0000313" key="2">
    <source>
        <dbReference type="EMBL" id="CDW77182.1"/>
    </source>
</evidence>
<name>A0A078A4S9_STYLE</name>
<keyword evidence="3" id="KW-1185">Reference proteome</keyword>
<sequence length="634" mass="74365">MALTKNQGENWKAFHDICQPVSSKLRINYKYYDPKLDENARVYTSKELALKDKEKQIGQVLSELSKKFPISDVLEQRTIEELDEQSKTYMSQKPVYLMSSTKYTDSRNQKQFYSVNGQQGNSEVIALQNMQRAQDIITRTTFNNSFTKTQNSTQNYGRNIQTASTNRRSYTKKINSVISQYRMITPQKMSFFKNCIPSINNRKFYNYNQPNETFPTQGDDCINNFQLDSMSSPKNKQEIDAVDTSYIDQSEMFNLKQQTLRQQQEIINQTASKQNGLNENNVSIEDQFRSQPQSLRGNQMINSQIYKTFSQIGHIRQKSANFQQQNLNQSISGQSASIRGGTVTKDYLIDMVQRQYERNNQDKKNQLKNIILKSQYKSSDGEQDQDQQDNLFDSSKMNDKHYKTDAANYIFRENYEETSGMLNKYNPHDTDREDLNPNQSEIKPQFKQQSYLSHRQQQIQNDSEQNNILGQFGYILDQSSSVHPVDNKENFGLNLVIENAPTFHGARTQTTKNRNNEQRRSKTQENGRQSKYMLKKLVKFPKRLDQKDNHRDIHAEITKELEQYLPLEIRDNIVDLEYLKRKQVIKEHFLKDQLKVNKKAPARHLTAAKKEIYKRLIKHYDPTQIQDCDKQSHQ</sequence>
<feature type="compositionally biased region" description="Basic and acidic residues" evidence="1">
    <location>
        <begin position="514"/>
        <end position="525"/>
    </location>
</feature>
<gene>
    <name evidence="2" type="primary">Contig18694.g19856</name>
    <name evidence="2" type="ORF">STYLEM_6152</name>
</gene>
<feature type="region of interest" description="Disordered" evidence="1">
    <location>
        <begin position="420"/>
        <end position="439"/>
    </location>
</feature>
<dbReference type="Proteomes" id="UP000039865">
    <property type="component" value="Unassembled WGS sequence"/>
</dbReference>
<reference evidence="2 3" key="1">
    <citation type="submission" date="2014-06" db="EMBL/GenBank/DDBJ databases">
        <authorList>
            <person name="Swart Estienne"/>
        </authorList>
    </citation>
    <scope>NUCLEOTIDE SEQUENCE [LARGE SCALE GENOMIC DNA]</scope>
    <source>
        <strain evidence="2 3">130c</strain>
    </source>
</reference>
<feature type="compositionally biased region" description="Basic and acidic residues" evidence="1">
    <location>
        <begin position="426"/>
        <end position="435"/>
    </location>
</feature>
<dbReference type="AlphaFoldDB" id="A0A078A4S9"/>
<organism evidence="2 3">
    <name type="scientific">Stylonychia lemnae</name>
    <name type="common">Ciliate</name>
    <dbReference type="NCBI Taxonomy" id="5949"/>
    <lineage>
        <taxon>Eukaryota</taxon>
        <taxon>Sar</taxon>
        <taxon>Alveolata</taxon>
        <taxon>Ciliophora</taxon>
        <taxon>Intramacronucleata</taxon>
        <taxon>Spirotrichea</taxon>
        <taxon>Stichotrichia</taxon>
        <taxon>Sporadotrichida</taxon>
        <taxon>Oxytrichidae</taxon>
        <taxon>Stylonychinae</taxon>
        <taxon>Stylonychia</taxon>
    </lineage>
</organism>
<accession>A0A078A4S9</accession>
<evidence type="ECO:0000313" key="3">
    <source>
        <dbReference type="Proteomes" id="UP000039865"/>
    </source>
</evidence>
<feature type="region of interest" description="Disordered" evidence="1">
    <location>
        <begin position="506"/>
        <end position="528"/>
    </location>
</feature>
<dbReference type="InParanoid" id="A0A078A4S9"/>
<protein>
    <submittedName>
        <fullName evidence="2">Uncharacterized protein</fullName>
    </submittedName>
</protein>
<dbReference type="EMBL" id="CCKQ01005910">
    <property type="protein sequence ID" value="CDW77182.1"/>
    <property type="molecule type" value="Genomic_DNA"/>
</dbReference>
<proteinExistence type="predicted"/>
<feature type="region of interest" description="Disordered" evidence="1">
    <location>
        <begin position="375"/>
        <end position="398"/>
    </location>
</feature>
<evidence type="ECO:0000256" key="1">
    <source>
        <dbReference type="SAM" id="MobiDB-lite"/>
    </source>
</evidence>